<feature type="transmembrane region" description="Helical" evidence="6">
    <location>
        <begin position="168"/>
        <end position="186"/>
    </location>
</feature>
<evidence type="ECO:0000256" key="3">
    <source>
        <dbReference type="ARBA" id="ARBA00022989"/>
    </source>
</evidence>
<keyword evidence="2 6" id="KW-0812">Transmembrane</keyword>
<feature type="transmembrane region" description="Helical" evidence="6">
    <location>
        <begin position="374"/>
        <end position="391"/>
    </location>
</feature>
<organism evidence="8 9">
    <name type="scientific">Erpetoichthys calabaricus</name>
    <name type="common">Rope fish</name>
    <name type="synonym">Calamoichthys calabaricus</name>
    <dbReference type="NCBI Taxonomy" id="27687"/>
    <lineage>
        <taxon>Eukaryota</taxon>
        <taxon>Metazoa</taxon>
        <taxon>Chordata</taxon>
        <taxon>Craniata</taxon>
        <taxon>Vertebrata</taxon>
        <taxon>Euteleostomi</taxon>
        <taxon>Actinopterygii</taxon>
        <taxon>Polypteriformes</taxon>
        <taxon>Polypteridae</taxon>
        <taxon>Erpetoichthys</taxon>
    </lineage>
</organism>
<feature type="transmembrane region" description="Helical" evidence="6">
    <location>
        <begin position="250"/>
        <end position="273"/>
    </location>
</feature>
<dbReference type="InterPro" id="IPR036259">
    <property type="entry name" value="MFS_trans_sf"/>
</dbReference>
<reference evidence="8" key="2">
    <citation type="submission" date="2025-08" db="UniProtKB">
        <authorList>
            <consortium name="Ensembl"/>
        </authorList>
    </citation>
    <scope>IDENTIFICATION</scope>
</reference>
<keyword evidence="9" id="KW-1185">Reference proteome</keyword>
<evidence type="ECO:0000256" key="6">
    <source>
        <dbReference type="SAM" id="Phobius"/>
    </source>
</evidence>
<dbReference type="InterPro" id="IPR005828">
    <property type="entry name" value="MFS_sugar_transport-like"/>
</dbReference>
<feature type="domain" description="Major facilitator superfamily (MFS) profile" evidence="7">
    <location>
        <begin position="114"/>
        <end position="545"/>
    </location>
</feature>
<dbReference type="Proteomes" id="UP000694620">
    <property type="component" value="Chromosome 9"/>
</dbReference>
<dbReference type="Pfam" id="PF00083">
    <property type="entry name" value="Sugar_tr"/>
    <property type="match status" value="1"/>
</dbReference>
<evidence type="ECO:0000256" key="4">
    <source>
        <dbReference type="ARBA" id="ARBA00023136"/>
    </source>
</evidence>
<dbReference type="InterPro" id="IPR020846">
    <property type="entry name" value="MFS_dom"/>
</dbReference>
<evidence type="ECO:0000256" key="5">
    <source>
        <dbReference type="SAM" id="MobiDB-lite"/>
    </source>
</evidence>
<protein>
    <submittedName>
        <fullName evidence="8">Solute carrier family 22 member 31</fullName>
    </submittedName>
</protein>
<dbReference type="SUPFAM" id="SSF103473">
    <property type="entry name" value="MFS general substrate transporter"/>
    <property type="match status" value="1"/>
</dbReference>
<evidence type="ECO:0000313" key="8">
    <source>
        <dbReference type="Ensembl" id="ENSECRP00000018055.1"/>
    </source>
</evidence>
<gene>
    <name evidence="8" type="primary">SLC22A31</name>
    <name evidence="8" type="synonym">slc22a31</name>
</gene>
<dbReference type="AlphaFoldDB" id="A0A8C4SJQ7"/>
<evidence type="ECO:0000259" key="7">
    <source>
        <dbReference type="PROSITE" id="PS50850"/>
    </source>
</evidence>
<dbReference type="GO" id="GO:0016020">
    <property type="term" value="C:membrane"/>
    <property type="evidence" value="ECO:0007669"/>
    <property type="project" value="UniProtKB-SubCell"/>
</dbReference>
<feature type="transmembrane region" description="Helical" evidence="6">
    <location>
        <begin position="193"/>
        <end position="213"/>
    </location>
</feature>
<evidence type="ECO:0000313" key="9">
    <source>
        <dbReference type="Proteomes" id="UP000694620"/>
    </source>
</evidence>
<proteinExistence type="predicted"/>
<feature type="transmembrane region" description="Helical" evidence="6">
    <location>
        <begin position="519"/>
        <end position="540"/>
    </location>
</feature>
<sequence>MQTPTQLEGSEAAFSAARGVSTVMDFEAKVLPRIGGYGPYNKAVAAFSWIPCFAVAESLLSEVFLTLLPRSYRCRLDPVLLPAGISSFNLSEKQLLNVSIPQTREQGFSHCELYKYPANFSRFGEDLPNETVPCTEGWEFSLSAGLRSSIVTQWNLVCQNYWKIPLQHIFFMIGWIFGYLILGLACDRVGRRSTFLLSVVLSGMLGVAVSFSMNPDVFLMLRLFQGAALAGVFLAAYVARLEVCDPPHRLMVTMIGGLFAFGGELLLPGLAVVCVDWQVLQAIVTVPLLLLISYWWCNSIFPESPRWLLATCQIRKARSTLQIFSSRNGVRMSEEIFAHESFLSEFNTAYSDSYLPHFHNICEMIHVRVVGKNCLILGFTAFIGTGIQYCFTRNLRSFQADFYFSYFLRCISGGLACFLLCISVNRFGRRGILLLSSILTGMASLLLLALTQYLKDGVVLLLSLIGLLASHAMAMLSIFFASEVLPTVIRGAGLGLILAVACIGKATSSLMDLKDTHGYFLHHVVFASFAVLSVLCIMLLPESKRKPLPDSLKDGESLHRPPLFLSKREQDDLPLLHSHPKSTSDYNSDSYSSLVSATKKMLGSNGHPFEPMVPPAPPHLKKNEEQHGIENAALSEDLP</sequence>
<reference evidence="8" key="3">
    <citation type="submission" date="2025-09" db="UniProtKB">
        <authorList>
            <consortium name="Ensembl"/>
        </authorList>
    </citation>
    <scope>IDENTIFICATION</scope>
</reference>
<dbReference type="Gene3D" id="1.20.1250.20">
    <property type="entry name" value="MFS general substrate transporter like domains"/>
    <property type="match status" value="1"/>
</dbReference>
<feature type="transmembrane region" description="Helical" evidence="6">
    <location>
        <begin position="279"/>
        <end position="297"/>
    </location>
</feature>
<feature type="transmembrane region" description="Helical" evidence="6">
    <location>
        <begin position="219"/>
        <end position="238"/>
    </location>
</feature>
<comment type="subcellular location">
    <subcellularLocation>
        <location evidence="1">Membrane</location>
        <topology evidence="1">Multi-pass membrane protein</topology>
    </subcellularLocation>
</comment>
<evidence type="ECO:0000256" key="2">
    <source>
        <dbReference type="ARBA" id="ARBA00022692"/>
    </source>
</evidence>
<feature type="transmembrane region" description="Helical" evidence="6">
    <location>
        <begin position="460"/>
        <end position="481"/>
    </location>
</feature>
<reference evidence="8" key="1">
    <citation type="submission" date="2021-06" db="EMBL/GenBank/DDBJ databases">
        <authorList>
            <consortium name="Wellcome Sanger Institute Data Sharing"/>
        </authorList>
    </citation>
    <scope>NUCLEOTIDE SEQUENCE [LARGE SCALE GENOMIC DNA]</scope>
</reference>
<name>A0A8C4SJQ7_ERPCA</name>
<dbReference type="CDD" id="cd17443">
    <property type="entry name" value="MFS_SLC22A31"/>
    <property type="match status" value="1"/>
</dbReference>
<dbReference type="Ensembl" id="ENSECRT00000018419.1">
    <property type="protein sequence ID" value="ENSECRP00000018055.1"/>
    <property type="gene ID" value="ENSECRG00000012073.1"/>
</dbReference>
<keyword evidence="4 6" id="KW-0472">Membrane</keyword>
<feature type="transmembrane region" description="Helical" evidence="6">
    <location>
        <begin position="403"/>
        <end position="425"/>
    </location>
</feature>
<dbReference type="GeneTree" id="ENSGT00940000162670"/>
<dbReference type="GO" id="GO:0022857">
    <property type="term" value="F:transmembrane transporter activity"/>
    <property type="evidence" value="ECO:0007669"/>
    <property type="project" value="InterPro"/>
</dbReference>
<feature type="region of interest" description="Disordered" evidence="5">
    <location>
        <begin position="601"/>
        <end position="639"/>
    </location>
</feature>
<feature type="transmembrane region" description="Helical" evidence="6">
    <location>
        <begin position="488"/>
        <end position="507"/>
    </location>
</feature>
<accession>A0A8C4SJQ7</accession>
<dbReference type="PANTHER" id="PTHR24064">
    <property type="entry name" value="SOLUTE CARRIER FAMILY 22 MEMBER"/>
    <property type="match status" value="1"/>
</dbReference>
<keyword evidence="3 6" id="KW-1133">Transmembrane helix</keyword>
<dbReference type="PROSITE" id="PS50850">
    <property type="entry name" value="MFS"/>
    <property type="match status" value="1"/>
</dbReference>
<evidence type="ECO:0000256" key="1">
    <source>
        <dbReference type="ARBA" id="ARBA00004141"/>
    </source>
</evidence>
<feature type="transmembrane region" description="Helical" evidence="6">
    <location>
        <begin position="432"/>
        <end position="454"/>
    </location>
</feature>